<keyword evidence="3 11" id="KW-0479">Metal-binding</keyword>
<dbReference type="EC" id="4.2.99.18" evidence="11"/>
<evidence type="ECO:0000313" key="13">
    <source>
        <dbReference type="EMBL" id="HER44258.1"/>
    </source>
</evidence>
<dbReference type="SUPFAM" id="SSF48150">
    <property type="entry name" value="DNA-glycosylase"/>
    <property type="match status" value="1"/>
</dbReference>
<feature type="binding site" evidence="11">
    <location>
        <position position="229"/>
    </location>
    <ligand>
        <name>[4Fe-4S] cluster</name>
        <dbReference type="ChEBI" id="CHEBI:49883"/>
    </ligand>
</feature>
<reference evidence="13" key="1">
    <citation type="journal article" date="2020" name="mSystems">
        <title>Genome- and Community-Level Interaction Insights into Carbon Utilization and Element Cycling Functions of Hydrothermarchaeota in Hydrothermal Sediment.</title>
        <authorList>
            <person name="Zhou Z."/>
            <person name="Liu Y."/>
            <person name="Xu W."/>
            <person name="Pan J."/>
            <person name="Luo Z.H."/>
            <person name="Li M."/>
        </authorList>
    </citation>
    <scope>NUCLEOTIDE SEQUENCE [LARGE SCALE GENOMIC DNA]</scope>
    <source>
        <strain evidence="13">SpSt-1233</strain>
    </source>
</reference>
<dbReference type="SMART" id="SM00478">
    <property type="entry name" value="ENDO3c"/>
    <property type="match status" value="1"/>
</dbReference>
<dbReference type="Gene3D" id="1.10.1670.10">
    <property type="entry name" value="Helix-hairpin-Helix base-excision DNA repair enzymes (C-terminal)"/>
    <property type="match status" value="1"/>
</dbReference>
<keyword evidence="7 11" id="KW-0411">Iron-sulfur</keyword>
<dbReference type="Pfam" id="PF00633">
    <property type="entry name" value="HHH"/>
    <property type="match status" value="1"/>
</dbReference>
<dbReference type="Gene3D" id="1.10.340.30">
    <property type="entry name" value="Hypothetical protein, domain 2"/>
    <property type="match status" value="1"/>
</dbReference>
<evidence type="ECO:0000256" key="9">
    <source>
        <dbReference type="ARBA" id="ARBA00023239"/>
    </source>
</evidence>
<keyword evidence="6 11" id="KW-0408">Iron</keyword>
<evidence type="ECO:0000256" key="6">
    <source>
        <dbReference type="ARBA" id="ARBA00023004"/>
    </source>
</evidence>
<keyword evidence="2 11" id="KW-0004">4Fe-4S</keyword>
<feature type="domain" description="HhH-GPD" evidence="12">
    <location>
        <begin position="64"/>
        <end position="211"/>
    </location>
</feature>
<feature type="binding site" evidence="11">
    <location>
        <position position="223"/>
    </location>
    <ligand>
        <name>[4Fe-4S] cluster</name>
        <dbReference type="ChEBI" id="CHEBI:49883"/>
    </ligand>
</feature>
<comment type="cofactor">
    <cofactor evidence="11">
        <name>[4Fe-4S] cluster</name>
        <dbReference type="ChEBI" id="CHEBI:49883"/>
    </cofactor>
    <text evidence="11">Binds 1 [4Fe-4S] cluster.</text>
</comment>
<organism evidence="13">
    <name type="scientific">Eiseniibacteriota bacterium</name>
    <dbReference type="NCBI Taxonomy" id="2212470"/>
    <lineage>
        <taxon>Bacteria</taxon>
        <taxon>Candidatus Eiseniibacteriota</taxon>
    </lineage>
</organism>
<proteinExistence type="inferred from homology"/>
<dbReference type="AlphaFoldDB" id="A0A7V2AVY1"/>
<dbReference type="InterPro" id="IPR004036">
    <property type="entry name" value="Endonuclease-III-like_CS2"/>
</dbReference>
<keyword evidence="5 11" id="KW-0378">Hydrolase</keyword>
<dbReference type="SMART" id="SM00525">
    <property type="entry name" value="FES"/>
    <property type="match status" value="1"/>
</dbReference>
<comment type="similarity">
    <text evidence="1 11">Belongs to the Nth/MutY family.</text>
</comment>
<dbReference type="Pfam" id="PF00730">
    <property type="entry name" value="HhH-GPD"/>
    <property type="match status" value="1"/>
</dbReference>
<gene>
    <name evidence="11" type="primary">nth</name>
    <name evidence="13" type="ORF">ENO08_07355</name>
</gene>
<dbReference type="CDD" id="cd00056">
    <property type="entry name" value="ENDO3c"/>
    <property type="match status" value="1"/>
</dbReference>
<sequence>MRERANKYPVKSEWFPLGRSKAAALLRRSVPLLRKAVGRFDDPSVTAIARRTKSPFRILVSTVISARTKDEVTGAASERLFSRAKGPAEMARLRESEIAKLIYPAGFYRTKAKAIRALSRRLVEDHGGRVPRTIEELVELPGVGRKTANLVVTLAFGGPGICVDTHVHRIVNRLGAVRTRNPRETEFALRSVLPREHWLEINDLLVMFGKGVCAPISPRCSICPLEGFCSKAGVARSR</sequence>
<dbReference type="PROSITE" id="PS00764">
    <property type="entry name" value="ENDONUCLEASE_III_1"/>
    <property type="match status" value="1"/>
</dbReference>
<dbReference type="InterPro" id="IPR003651">
    <property type="entry name" value="Endonuclease3_FeS-loop_motif"/>
</dbReference>
<evidence type="ECO:0000256" key="10">
    <source>
        <dbReference type="ARBA" id="ARBA00023295"/>
    </source>
</evidence>
<keyword evidence="11" id="KW-0238">DNA-binding</keyword>
<evidence type="ECO:0000259" key="12">
    <source>
        <dbReference type="SMART" id="SM00478"/>
    </source>
</evidence>
<protein>
    <recommendedName>
        <fullName evidence="11">Endonuclease III</fullName>
        <ecNumber evidence="11">4.2.99.18</ecNumber>
    </recommendedName>
    <alternativeName>
        <fullName evidence="11">DNA-(apurinic or apyrimidinic site) lyase</fullName>
    </alternativeName>
</protein>
<dbReference type="GO" id="GO:0006289">
    <property type="term" value="P:nucleotide-excision repair"/>
    <property type="evidence" value="ECO:0007669"/>
    <property type="project" value="TreeGrafter"/>
</dbReference>
<dbReference type="GO" id="GO:0046872">
    <property type="term" value="F:metal ion binding"/>
    <property type="evidence" value="ECO:0007669"/>
    <property type="project" value="UniProtKB-KW"/>
</dbReference>
<evidence type="ECO:0000256" key="11">
    <source>
        <dbReference type="HAMAP-Rule" id="MF_00942"/>
    </source>
</evidence>
<dbReference type="InterPro" id="IPR003265">
    <property type="entry name" value="HhH-GPD_domain"/>
</dbReference>
<dbReference type="FunFam" id="1.10.340.30:FF:000001">
    <property type="entry name" value="Endonuclease III"/>
    <property type="match status" value="1"/>
</dbReference>
<evidence type="ECO:0000256" key="8">
    <source>
        <dbReference type="ARBA" id="ARBA00023204"/>
    </source>
</evidence>
<name>A0A7V2AVY1_UNCEI</name>
<keyword evidence="13" id="KW-0540">Nuclease</keyword>
<dbReference type="InterPro" id="IPR004035">
    <property type="entry name" value="Endouclease-III_FeS-bd_BS"/>
</dbReference>
<dbReference type="InterPro" id="IPR023170">
    <property type="entry name" value="HhH_base_excis_C"/>
</dbReference>
<evidence type="ECO:0000256" key="2">
    <source>
        <dbReference type="ARBA" id="ARBA00022485"/>
    </source>
</evidence>
<keyword evidence="8 11" id="KW-0234">DNA repair</keyword>
<dbReference type="GO" id="GO:0051539">
    <property type="term" value="F:4 iron, 4 sulfur cluster binding"/>
    <property type="evidence" value="ECO:0007669"/>
    <property type="project" value="UniProtKB-UniRule"/>
</dbReference>
<dbReference type="HAMAP" id="MF_00942">
    <property type="entry name" value="Nth"/>
    <property type="match status" value="1"/>
</dbReference>
<keyword evidence="9 11" id="KW-0456">Lyase</keyword>
<dbReference type="GO" id="GO:0140078">
    <property type="term" value="F:class I DNA-(apurinic or apyrimidinic site) endonuclease activity"/>
    <property type="evidence" value="ECO:0007669"/>
    <property type="project" value="UniProtKB-EC"/>
</dbReference>
<evidence type="ECO:0000256" key="5">
    <source>
        <dbReference type="ARBA" id="ARBA00022801"/>
    </source>
</evidence>
<dbReference type="PANTHER" id="PTHR43286">
    <property type="entry name" value="ENDONUCLEASE III-LIKE PROTEIN 1"/>
    <property type="match status" value="1"/>
</dbReference>
<feature type="binding site" evidence="11">
    <location>
        <position position="213"/>
    </location>
    <ligand>
        <name>[4Fe-4S] cluster</name>
        <dbReference type="ChEBI" id="CHEBI:49883"/>
    </ligand>
</feature>
<evidence type="ECO:0000256" key="3">
    <source>
        <dbReference type="ARBA" id="ARBA00022723"/>
    </source>
</evidence>
<keyword evidence="10 11" id="KW-0326">Glycosidase</keyword>
<feature type="binding site" evidence="11">
    <location>
        <position position="220"/>
    </location>
    <ligand>
        <name>[4Fe-4S] cluster</name>
        <dbReference type="ChEBI" id="CHEBI:49883"/>
    </ligand>
</feature>
<dbReference type="PANTHER" id="PTHR43286:SF1">
    <property type="entry name" value="ENDONUCLEASE III-LIKE PROTEIN 1"/>
    <property type="match status" value="1"/>
</dbReference>
<dbReference type="Proteomes" id="UP000886069">
    <property type="component" value="Unassembled WGS sequence"/>
</dbReference>
<keyword evidence="13" id="KW-0255">Endonuclease</keyword>
<comment type="function">
    <text evidence="11">DNA repair enzyme that has both DNA N-glycosylase activity and AP-lyase activity. The DNA N-glycosylase activity releases various damaged pyrimidines from DNA by cleaving the N-glycosidic bond, leaving an AP (apurinic/apyrimidinic) site. The AP-lyase activity cleaves the phosphodiester bond 3' to the AP site by a beta-elimination, leaving a 3'-terminal unsaturated sugar and a product with a terminal 5'-phosphate.</text>
</comment>
<comment type="caution">
    <text evidence="13">The sequence shown here is derived from an EMBL/GenBank/DDBJ whole genome shotgun (WGS) entry which is preliminary data.</text>
</comment>
<dbReference type="InterPro" id="IPR011257">
    <property type="entry name" value="DNA_glycosylase"/>
</dbReference>
<keyword evidence="4 11" id="KW-0227">DNA damage</keyword>
<dbReference type="GO" id="GO:0000703">
    <property type="term" value="F:oxidized pyrimidine nucleobase lesion DNA N-glycosylase activity"/>
    <property type="evidence" value="ECO:0007669"/>
    <property type="project" value="TreeGrafter"/>
</dbReference>
<evidence type="ECO:0000256" key="1">
    <source>
        <dbReference type="ARBA" id="ARBA00008343"/>
    </source>
</evidence>
<evidence type="ECO:0000256" key="7">
    <source>
        <dbReference type="ARBA" id="ARBA00023014"/>
    </source>
</evidence>
<comment type="catalytic activity">
    <reaction evidence="11">
        <text>2'-deoxyribonucleotide-(2'-deoxyribose 5'-phosphate)-2'-deoxyribonucleotide-DNA = a 3'-end 2'-deoxyribonucleotide-(2,3-dehydro-2,3-deoxyribose 5'-phosphate)-DNA + a 5'-end 5'-phospho-2'-deoxyribonucleoside-DNA + H(+)</text>
        <dbReference type="Rhea" id="RHEA:66592"/>
        <dbReference type="Rhea" id="RHEA-COMP:13180"/>
        <dbReference type="Rhea" id="RHEA-COMP:16897"/>
        <dbReference type="Rhea" id="RHEA-COMP:17067"/>
        <dbReference type="ChEBI" id="CHEBI:15378"/>
        <dbReference type="ChEBI" id="CHEBI:136412"/>
        <dbReference type="ChEBI" id="CHEBI:157695"/>
        <dbReference type="ChEBI" id="CHEBI:167181"/>
        <dbReference type="EC" id="4.2.99.18"/>
    </reaction>
</comment>
<dbReference type="EMBL" id="DSEC01000527">
    <property type="protein sequence ID" value="HER44258.1"/>
    <property type="molecule type" value="Genomic_DNA"/>
</dbReference>
<dbReference type="InterPro" id="IPR005759">
    <property type="entry name" value="Nth"/>
</dbReference>
<dbReference type="PROSITE" id="PS01155">
    <property type="entry name" value="ENDONUCLEASE_III_2"/>
    <property type="match status" value="1"/>
</dbReference>
<dbReference type="InterPro" id="IPR000445">
    <property type="entry name" value="HhH_motif"/>
</dbReference>
<accession>A0A7V2AVY1</accession>
<dbReference type="GO" id="GO:0006285">
    <property type="term" value="P:base-excision repair, AP site formation"/>
    <property type="evidence" value="ECO:0007669"/>
    <property type="project" value="TreeGrafter"/>
</dbReference>
<evidence type="ECO:0000256" key="4">
    <source>
        <dbReference type="ARBA" id="ARBA00022763"/>
    </source>
</evidence>
<dbReference type="GO" id="GO:0003677">
    <property type="term" value="F:DNA binding"/>
    <property type="evidence" value="ECO:0007669"/>
    <property type="project" value="UniProtKB-UniRule"/>
</dbReference>